<dbReference type="PROSITE" id="PS00018">
    <property type="entry name" value="EF_HAND_1"/>
    <property type="match status" value="1"/>
</dbReference>
<proteinExistence type="predicted"/>
<dbReference type="AlphaFoldDB" id="A0A075NXS1"/>
<keyword evidence="2" id="KW-1133">Transmembrane helix</keyword>
<dbReference type="EMBL" id="CP008849">
    <property type="protein sequence ID" value="AIF99479.1"/>
    <property type="molecule type" value="Genomic_DNA"/>
</dbReference>
<dbReference type="PANTHER" id="PTHR30093:SF47">
    <property type="entry name" value="TYPE IV PILUS NON-CORE MINOR PILIN PILE"/>
    <property type="match status" value="1"/>
</dbReference>
<dbReference type="RefSeq" id="WP_044057570.1">
    <property type="nucleotide sequence ID" value="NZ_CBCSKJ010000002.1"/>
</dbReference>
<dbReference type="Proteomes" id="UP000056090">
    <property type="component" value="Chromosome"/>
</dbReference>
<dbReference type="InterPro" id="IPR018247">
    <property type="entry name" value="EF_Hand_1_Ca_BS"/>
</dbReference>
<keyword evidence="2" id="KW-0812">Transmembrane</keyword>
<gene>
    <name evidence="3" type="ORF">EP13_12730</name>
</gene>
<dbReference type="PANTHER" id="PTHR30093">
    <property type="entry name" value="GENERAL SECRETION PATHWAY PROTEIN G"/>
    <property type="match status" value="1"/>
</dbReference>
<dbReference type="KEGG" id="aal:EP13_12730"/>
<dbReference type="PROSITE" id="PS00409">
    <property type="entry name" value="PROKAR_NTER_METHYL"/>
    <property type="match status" value="1"/>
</dbReference>
<dbReference type="GeneID" id="78255767"/>
<feature type="transmembrane region" description="Helical" evidence="2">
    <location>
        <begin position="12"/>
        <end position="33"/>
    </location>
</feature>
<dbReference type="GO" id="GO:0015628">
    <property type="term" value="P:protein secretion by the type II secretion system"/>
    <property type="evidence" value="ECO:0007669"/>
    <property type="project" value="InterPro"/>
</dbReference>
<evidence type="ECO:0000313" key="3">
    <source>
        <dbReference type="EMBL" id="AIF99479.1"/>
    </source>
</evidence>
<dbReference type="Gene3D" id="3.30.700.10">
    <property type="entry name" value="Glycoprotein, Type 4 Pilin"/>
    <property type="match status" value="1"/>
</dbReference>
<dbReference type="GO" id="GO:0043683">
    <property type="term" value="P:type IV pilus assembly"/>
    <property type="evidence" value="ECO:0007669"/>
    <property type="project" value="InterPro"/>
</dbReference>
<protein>
    <submittedName>
        <fullName evidence="3">Prepilin cleavage protein</fullName>
    </submittedName>
</protein>
<evidence type="ECO:0000313" key="4">
    <source>
        <dbReference type="Proteomes" id="UP000056090"/>
    </source>
</evidence>
<dbReference type="InterPro" id="IPR000983">
    <property type="entry name" value="Bac_GSPG_pilin"/>
</dbReference>
<organism evidence="3 4">
    <name type="scientific">Alteromonas australica</name>
    <dbReference type="NCBI Taxonomy" id="589873"/>
    <lineage>
        <taxon>Bacteria</taxon>
        <taxon>Pseudomonadati</taxon>
        <taxon>Pseudomonadota</taxon>
        <taxon>Gammaproteobacteria</taxon>
        <taxon>Alteromonadales</taxon>
        <taxon>Alteromonadaceae</taxon>
        <taxon>Alteromonas/Salinimonas group</taxon>
        <taxon>Alteromonas</taxon>
    </lineage>
</organism>
<evidence type="ECO:0000256" key="1">
    <source>
        <dbReference type="ARBA" id="ARBA00022481"/>
    </source>
</evidence>
<dbReference type="InterPro" id="IPR045584">
    <property type="entry name" value="Pilin-like"/>
</dbReference>
<dbReference type="NCBIfam" id="TIGR02532">
    <property type="entry name" value="IV_pilin_GFxxxE"/>
    <property type="match status" value="1"/>
</dbReference>
<dbReference type="PRINTS" id="PR00813">
    <property type="entry name" value="BCTERIALGSPG"/>
</dbReference>
<dbReference type="InterPro" id="IPR012902">
    <property type="entry name" value="N_methyl_site"/>
</dbReference>
<accession>A0A075NXS1</accession>
<dbReference type="SUPFAM" id="SSF54523">
    <property type="entry name" value="Pili subunits"/>
    <property type="match status" value="1"/>
</dbReference>
<keyword evidence="2" id="KW-0472">Membrane</keyword>
<dbReference type="InterPro" id="IPR031982">
    <property type="entry name" value="PilE-like"/>
</dbReference>
<keyword evidence="4" id="KW-1185">Reference proteome</keyword>
<dbReference type="GO" id="GO:0015627">
    <property type="term" value="C:type II protein secretion system complex"/>
    <property type="evidence" value="ECO:0007669"/>
    <property type="project" value="InterPro"/>
</dbReference>
<dbReference type="eggNOG" id="COG4968">
    <property type="taxonomic scope" value="Bacteria"/>
</dbReference>
<name>A0A075NXS1_9ALTE</name>
<dbReference type="Pfam" id="PF16732">
    <property type="entry name" value="ComP_DUS"/>
    <property type="match status" value="1"/>
</dbReference>
<sequence>MRHSSLERGFSLIELMIVVAIIGIIASIAYPSYQSTIVSSYQRTAQADLMAFAAAMERHHSGGFSYTGAGENGGNTGTPSIFSSYSPATEPEANKRYNLTILSADALSYQLKATPVEGTSQASNGALFYYSDGRKGWDENNNGSLDAGEFCWAC</sequence>
<keyword evidence="1" id="KW-0488">Methylation</keyword>
<evidence type="ECO:0000256" key="2">
    <source>
        <dbReference type="SAM" id="Phobius"/>
    </source>
</evidence>
<reference evidence="3 4" key="1">
    <citation type="submission" date="2014-06" db="EMBL/GenBank/DDBJ databases">
        <title>Genomes of Alteromonas australica, a world apart.</title>
        <authorList>
            <person name="Gonzaga A."/>
            <person name="Lopez-Perez M."/>
            <person name="Rodriguez-Valera F."/>
        </authorList>
    </citation>
    <scope>NUCLEOTIDE SEQUENCE [LARGE SCALE GENOMIC DNA]</scope>
    <source>
        <strain evidence="3 4">H 17</strain>
    </source>
</reference>
<dbReference type="Pfam" id="PF07963">
    <property type="entry name" value="N_methyl"/>
    <property type="match status" value="1"/>
</dbReference>